<dbReference type="Proteomes" id="UP000000376">
    <property type="component" value="Chromosome"/>
</dbReference>
<dbReference type="STRING" id="644284.Arch_0460"/>
<dbReference type="AlphaFoldDB" id="D7BMR1"/>
<reference evidence="1 2" key="1">
    <citation type="journal article" date="2010" name="Stand. Genomic Sci.">
        <title>Complete genome sequence of Arcanobacterium haemolyticum type strain (11018).</title>
        <authorList>
            <person name="Yasawong M."/>
            <person name="Teshima H."/>
            <person name="Lapidus A."/>
            <person name="Nolan M."/>
            <person name="Lucas S."/>
            <person name="Glavina Del Rio T."/>
            <person name="Tice H."/>
            <person name="Cheng J."/>
            <person name="Bruce D."/>
            <person name="Detter C."/>
            <person name="Tapia R."/>
            <person name="Han C."/>
            <person name="Goodwin L."/>
            <person name="Pitluck S."/>
            <person name="Liolios K."/>
            <person name="Ivanova N."/>
            <person name="Mavromatis K."/>
            <person name="Mikhailova N."/>
            <person name="Pati A."/>
            <person name="Chen A."/>
            <person name="Palaniappan K."/>
            <person name="Land M."/>
            <person name="Hauser L."/>
            <person name="Chang Y."/>
            <person name="Jeffries C."/>
            <person name="Rohde M."/>
            <person name="Sikorski J."/>
            <person name="Pukall R."/>
            <person name="Goker M."/>
            <person name="Woyke T."/>
            <person name="Bristow J."/>
            <person name="Eisen J."/>
            <person name="Markowitz V."/>
            <person name="Hugenholtz P."/>
            <person name="Kyrpides N."/>
            <person name="Klenk H."/>
        </authorList>
    </citation>
    <scope>NUCLEOTIDE SEQUENCE [LARGE SCALE GENOMIC DNA]</scope>
    <source>
        <strain evidence="2">ATCC 9345 / DSM 20595 / CCUG 17215 / LMG 16163 / NBRC 15585 / NCTC 8452 / 11018</strain>
    </source>
</reference>
<dbReference type="HOGENOM" id="CLU_1840973_0_0_11"/>
<dbReference type="KEGG" id="ahe:Arch_0460"/>
<dbReference type="RefSeq" id="WP_013169708.1">
    <property type="nucleotide sequence ID" value="NC_014218.1"/>
</dbReference>
<dbReference type="EMBL" id="CP002045">
    <property type="protein sequence ID" value="ADH92210.1"/>
    <property type="molecule type" value="Genomic_DNA"/>
</dbReference>
<keyword evidence="2" id="KW-1185">Reference proteome</keyword>
<accession>D7BMR1</accession>
<protein>
    <submittedName>
        <fullName evidence="1">Uncharacterized protein</fullName>
    </submittedName>
</protein>
<organism evidence="1 2">
    <name type="scientific">Arcanobacterium haemolyticum (strain ATCC 9345 / DSM 20595 / CCM 5947 / CCUG 17215 / LMG 16163 / NBRC 15585 / NCTC 8452 / 11018)</name>
    <dbReference type="NCBI Taxonomy" id="644284"/>
    <lineage>
        <taxon>Bacteria</taxon>
        <taxon>Bacillati</taxon>
        <taxon>Actinomycetota</taxon>
        <taxon>Actinomycetes</taxon>
        <taxon>Actinomycetales</taxon>
        <taxon>Actinomycetaceae</taxon>
        <taxon>Arcanobacterium</taxon>
    </lineage>
</organism>
<evidence type="ECO:0000313" key="1">
    <source>
        <dbReference type="EMBL" id="ADH92210.1"/>
    </source>
</evidence>
<dbReference type="eggNOG" id="COG0366">
    <property type="taxonomic scope" value="Bacteria"/>
</dbReference>
<dbReference type="OrthoDB" id="3249131at2"/>
<evidence type="ECO:0000313" key="2">
    <source>
        <dbReference type="Proteomes" id="UP000000376"/>
    </source>
</evidence>
<name>D7BMR1_ARCHD</name>
<proteinExistence type="predicted"/>
<sequence length="139" mass="15380">MRIILASLPGAIYLPFGFCGGHVTFKGWVAVRALPPINSIEERRLAHTQLALRLREKYDLGNANLAWVSGLEWQAPGVGVFTSDNIICVFNTSNEDVFVPVENELLLRSDSTRKWALPGAETALRTGPPQIFSTAEREE</sequence>
<gene>
    <name evidence="1" type="ordered locus">Arch_0460</name>
</gene>